<dbReference type="NCBIfam" id="TIGR00633">
    <property type="entry name" value="xth"/>
    <property type="match status" value="1"/>
</dbReference>
<keyword evidence="9" id="KW-1185">Reference proteome</keyword>
<feature type="site" description="Interaction with DNA substrate" evidence="6">
    <location>
        <position position="246"/>
    </location>
</feature>
<evidence type="ECO:0000256" key="5">
    <source>
        <dbReference type="PIRSR" id="PIRSR604808-2"/>
    </source>
</evidence>
<protein>
    <submittedName>
        <fullName evidence="8">Exodeoxyribonuclease-3</fullName>
    </submittedName>
</protein>
<dbReference type="InterPro" id="IPR004808">
    <property type="entry name" value="AP_endonuc_1"/>
</dbReference>
<feature type="site" description="Transition state stabilizer" evidence="6">
    <location>
        <position position="152"/>
    </location>
</feature>
<feature type="binding site" evidence="5">
    <location>
        <position position="246"/>
    </location>
    <ligand>
        <name>Mg(2+)</name>
        <dbReference type="ChEBI" id="CHEBI:18420"/>
        <label>1</label>
    </ligand>
</feature>
<evidence type="ECO:0000256" key="6">
    <source>
        <dbReference type="PIRSR" id="PIRSR604808-3"/>
    </source>
</evidence>
<dbReference type="GO" id="GO:0046872">
    <property type="term" value="F:metal ion binding"/>
    <property type="evidence" value="ECO:0007669"/>
    <property type="project" value="UniProtKB-KW"/>
</dbReference>
<dbReference type="PANTHER" id="PTHR22748:SF6">
    <property type="entry name" value="DNA-(APURINIC OR APYRIMIDINIC SITE) ENDONUCLEASE"/>
    <property type="match status" value="1"/>
</dbReference>
<keyword evidence="3" id="KW-0378">Hydrolase</keyword>
<keyword evidence="2 5" id="KW-0479">Metal-binding</keyword>
<evidence type="ECO:0000313" key="9">
    <source>
        <dbReference type="Proteomes" id="UP000267187"/>
    </source>
</evidence>
<comment type="caution">
    <text evidence="8">The sequence shown here is derived from an EMBL/GenBank/DDBJ whole genome shotgun (WGS) entry which is preliminary data.</text>
</comment>
<feature type="domain" description="Endonuclease/exonuclease/phosphatase" evidence="7">
    <location>
        <begin position="19"/>
        <end position="228"/>
    </location>
</feature>
<feature type="binding site" evidence="5">
    <location>
        <position position="152"/>
    </location>
    <ligand>
        <name>Mg(2+)</name>
        <dbReference type="ChEBI" id="CHEBI:18420"/>
        <label>1</label>
    </ligand>
</feature>
<dbReference type="GO" id="GO:0008311">
    <property type="term" value="F:double-stranded DNA 3'-5' DNA exonuclease activity"/>
    <property type="evidence" value="ECO:0007669"/>
    <property type="project" value="TreeGrafter"/>
</dbReference>
<evidence type="ECO:0000256" key="1">
    <source>
        <dbReference type="ARBA" id="ARBA00007092"/>
    </source>
</evidence>
<name>A0A3M0AD71_9GAMM</name>
<keyword evidence="4 5" id="KW-0460">Magnesium</keyword>
<gene>
    <name evidence="8" type="ORF">DFR27_0021</name>
</gene>
<evidence type="ECO:0000313" key="8">
    <source>
        <dbReference type="EMBL" id="RMA82074.1"/>
    </source>
</evidence>
<dbReference type="OrthoDB" id="9803914at2"/>
<comment type="cofactor">
    <cofactor evidence="5">
        <name>Mg(2+)</name>
        <dbReference type="ChEBI" id="CHEBI:18420"/>
    </cofactor>
    <cofactor evidence="5">
        <name>Mn(2+)</name>
        <dbReference type="ChEBI" id="CHEBI:29035"/>
    </cofactor>
    <text evidence="5">Probably binds two magnesium or manganese ions per subunit.</text>
</comment>
<dbReference type="InterPro" id="IPR036691">
    <property type="entry name" value="Endo/exonu/phosph_ase_sf"/>
</dbReference>
<evidence type="ECO:0000256" key="2">
    <source>
        <dbReference type="ARBA" id="ARBA00022723"/>
    </source>
</evidence>
<dbReference type="Proteomes" id="UP000267187">
    <property type="component" value="Unassembled WGS sequence"/>
</dbReference>
<dbReference type="GO" id="GO:0008081">
    <property type="term" value="F:phosphoric diester hydrolase activity"/>
    <property type="evidence" value="ECO:0007669"/>
    <property type="project" value="TreeGrafter"/>
</dbReference>
<evidence type="ECO:0000259" key="7">
    <source>
        <dbReference type="Pfam" id="PF03372"/>
    </source>
</evidence>
<evidence type="ECO:0000256" key="4">
    <source>
        <dbReference type="ARBA" id="ARBA00022842"/>
    </source>
</evidence>
<keyword evidence="5" id="KW-0464">Manganese</keyword>
<dbReference type="SUPFAM" id="SSF56219">
    <property type="entry name" value="DNase I-like"/>
    <property type="match status" value="1"/>
</dbReference>
<dbReference type="EMBL" id="REFJ01000001">
    <property type="protein sequence ID" value="RMA82074.1"/>
    <property type="molecule type" value="Genomic_DNA"/>
</dbReference>
<dbReference type="Pfam" id="PF03372">
    <property type="entry name" value="Exo_endo_phos"/>
    <property type="match status" value="1"/>
</dbReference>
<dbReference type="Gene3D" id="3.60.10.10">
    <property type="entry name" value="Endonuclease/exonuclease/phosphatase"/>
    <property type="match status" value="1"/>
</dbReference>
<dbReference type="PROSITE" id="PS51435">
    <property type="entry name" value="AP_NUCLEASE_F1_4"/>
    <property type="match status" value="1"/>
</dbReference>
<accession>A0A3M0AD71</accession>
<dbReference type="InterPro" id="IPR005135">
    <property type="entry name" value="Endo/exonuclease/phosphatase"/>
</dbReference>
<dbReference type="PANTHER" id="PTHR22748">
    <property type="entry name" value="AP ENDONUCLEASE"/>
    <property type="match status" value="1"/>
</dbReference>
<proteinExistence type="inferred from homology"/>
<organism evidence="8 9">
    <name type="scientific">Umboniibacter marinipuniceus</name>
    <dbReference type="NCBI Taxonomy" id="569599"/>
    <lineage>
        <taxon>Bacteria</taxon>
        <taxon>Pseudomonadati</taxon>
        <taxon>Pseudomonadota</taxon>
        <taxon>Gammaproteobacteria</taxon>
        <taxon>Cellvibrionales</taxon>
        <taxon>Cellvibrionaceae</taxon>
        <taxon>Umboniibacter</taxon>
    </lineage>
</organism>
<sequence>MRVITLCVDGIDNAIGNGLFDWLRTQDADVICLQDMRRPEPDLAWEPEYQLEGYFGYFFDSPDGTYCGVGIYTRQPPKAIMTGFGFASGIDMDGRYVQADFEGISIGSLLAPGATSEVQSLEDKIQFFDDLQAHLSKITRKRREYIICGNWNQIHRDYDVENFEANADSSGALPFERKWMTQLFNDIGYVDAFRKVNKDKDEFTWWPSGELGEGDGWRIDYQVISESLSGAVEYGVVYKTKSFGSHAPVIIDYDIELF</sequence>
<feature type="site" description="Important for catalytic activity" evidence="6">
    <location>
        <position position="220"/>
    </location>
</feature>
<reference evidence="8 9" key="1">
    <citation type="submission" date="2018-10" db="EMBL/GenBank/DDBJ databases">
        <title>Genomic Encyclopedia of Type Strains, Phase IV (KMG-IV): sequencing the most valuable type-strain genomes for metagenomic binning, comparative biology and taxonomic classification.</title>
        <authorList>
            <person name="Goeker M."/>
        </authorList>
    </citation>
    <scope>NUCLEOTIDE SEQUENCE [LARGE SCALE GENOMIC DNA]</scope>
    <source>
        <strain evidence="8 9">DSM 25080</strain>
    </source>
</reference>
<dbReference type="RefSeq" id="WP_121875426.1">
    <property type="nucleotide sequence ID" value="NZ_REFJ01000001.1"/>
</dbReference>
<evidence type="ECO:0000256" key="3">
    <source>
        <dbReference type="ARBA" id="ARBA00022801"/>
    </source>
</evidence>
<dbReference type="AlphaFoldDB" id="A0A3M0AD71"/>
<dbReference type="GO" id="GO:0003906">
    <property type="term" value="F:DNA-(apurinic or apyrimidinic site) endonuclease activity"/>
    <property type="evidence" value="ECO:0007669"/>
    <property type="project" value="TreeGrafter"/>
</dbReference>
<dbReference type="GO" id="GO:0006284">
    <property type="term" value="P:base-excision repair"/>
    <property type="evidence" value="ECO:0007669"/>
    <property type="project" value="TreeGrafter"/>
</dbReference>
<comment type="similarity">
    <text evidence="1">Belongs to the DNA repair enzymes AP/ExoA family.</text>
</comment>